<dbReference type="GO" id="GO:0004672">
    <property type="term" value="F:protein kinase activity"/>
    <property type="evidence" value="ECO:0007669"/>
    <property type="project" value="InterPro"/>
</dbReference>
<sequence length="1554" mass="170750">MQMPTAEDVVSRSILGHMNTTNNDELGVALHDAAINGYKRKLKKIIAKGIDVDYMNAAGQTALFCACFEGQESVISILLQHGANPNHRCDVGSTPVHAAGYSCNPKILSALIEAGGDMRLHDSKGRTVRYWAICNPDNKKRRKMIEYIEKTRYFALTYTGRDILQKHSSQHLSLQADNSRGSVTTSLMNLLKYKGIARKSLFTSSVHSFGYGKIYFGNGEYLGSVATVPLVAEGALKHDEFAPNYFNGPFMVMEGMKWNKTLVTVKRLHKQPAGDSTVDMLIRENDYMARLRHPNILLLMGLCQTNNLEGLVLIYERVGCGSLFHCLHQKSESLSRYSMCELLLQVSDALLYIHQQNLLHCSLTSHAIQLITPTVAKLNNFEYMVEKELPEYPTGNDVSAAASSRSFSIVEEQIQHGPYNWLAPEILGGAGPTEKSDLYSLCAVMWEIIHGNIPWGELMGPQIKTELVERKNTLKVSEKVKNPFNVLLYYGLNSDPDERNLTVEQFRDIMSQIVMDHERTAAEQEKGSPRASRTYKSFKSWMAPKSKTNEAGPATGLSTEEDTGLSADEKENPFFDFVLEPGKGTPAGPAKGTPASKGKMLTDRKNSDRISKMSINAAIGSSRVTMRTSGDPLWREKIDIIRQSQIPSGGFIAADKSANGQDKEWRTMPAMTKVRTLGGTASAGSSSAQHRTNLKQLRDELERSKRSFFEAPVSDSWHSTASLPRQNKYAPPPPGEPRAAKPMPTPTGHTQSNNGNNNICQLRDNSLLPMDTSDSEVNPFKLYHTENVIAEIKAVLATRPLNKYKSTSTFLPSSLNKVRRSTDGELLKHTVYGALANPVAKYTRSQRFTTNTSHTSHTSHVEGEHTTVTTTTSRIMRAHITPVSRYSVTPSSRGSAAIAGNTSDFNRSSWSGSWTLSFDNNEDHSCKPASHCLLRESTPINTKDSNSLPKPPDFAWPQSQQSSTSRLVTPPIVRWSRTKPTQLSPAVKKALSYHGSTQKGEQYSSERVSCHPEHPAPAVEVEVGDMRETPSKGAGPPEQKRKDWSTGPKSVRDLIRKFQGHVEEHLRKQTSHCTRKNSQKKKMASNVGVFSARSTPVVRTRDYSAFYSTEYRRPTPLVTTAATTTSATSYLQKIVRKSTERLSGIMRRSQRHDSTADSSGVFRERSPSPTPPARPPLPSRHDMSYLSTSTEGSELTPSDVIISTDESEDVSVLVDRVIHDAHKQVTVEARTSHGRLSQGEQDTQGLAAVPAMTPAPKATSSDPVVRSTYTAGVTGVTDDNATALHRDSCLGSQECHSKSISSAYAARAVSNLGTQTASGVQTAGAGYFSATVSGSGACQHCYTQRFSNINRLTNRRVITTTNDVEYDDEPTDVNSRRADAELEDLYFDDELCTENICRLRHLRLQSPSADTPVVTSGGNTGGTTSGALLTKTATTVKTYGGVKLQSESSSQRSSVAESEMKRLKVIEDEPRTSLPPLMEVDSDDSEFLRKVLDPNNDIGYYATVRVDSFDKHSPLLVDSKSSRCQRASGDATGLPPGDTSDQMGDSNTDDAPDA</sequence>
<dbReference type="Gene3D" id="1.10.510.10">
    <property type="entry name" value="Transferase(Phosphotransferase) domain 1"/>
    <property type="match status" value="1"/>
</dbReference>
<dbReference type="PROSITE" id="PS50088">
    <property type="entry name" value="ANK_REPEAT"/>
    <property type="match status" value="2"/>
</dbReference>
<reference evidence="4" key="1">
    <citation type="journal article" date="2023" name="Mol. Biol. Evol.">
        <title>Third-Generation Sequencing Reveals the Adaptive Role of the Epigenome in Three Deep-Sea Polychaetes.</title>
        <authorList>
            <person name="Perez M."/>
            <person name="Aroh O."/>
            <person name="Sun Y."/>
            <person name="Lan Y."/>
            <person name="Juniper S.K."/>
            <person name="Young C.R."/>
            <person name="Angers B."/>
            <person name="Qian P.Y."/>
        </authorList>
    </citation>
    <scope>NUCLEOTIDE SEQUENCE</scope>
    <source>
        <strain evidence="4">R07B-5</strain>
    </source>
</reference>
<comment type="caution">
    <text evidence="4">The sequence shown here is derived from an EMBL/GenBank/DDBJ whole genome shotgun (WGS) entry which is preliminary data.</text>
</comment>
<feature type="region of interest" description="Disordered" evidence="2">
    <location>
        <begin position="850"/>
        <end position="869"/>
    </location>
</feature>
<dbReference type="GO" id="GO:0000776">
    <property type="term" value="C:kinetochore"/>
    <property type="evidence" value="ECO:0007669"/>
    <property type="project" value="TreeGrafter"/>
</dbReference>
<dbReference type="SUPFAM" id="SSF56112">
    <property type="entry name" value="Protein kinase-like (PK-like)"/>
    <property type="match status" value="1"/>
</dbReference>
<feature type="compositionally biased region" description="Polar residues" evidence="2">
    <location>
        <begin position="994"/>
        <end position="1007"/>
    </location>
</feature>
<feature type="repeat" description="ANK" evidence="1">
    <location>
        <begin position="58"/>
        <end position="90"/>
    </location>
</feature>
<evidence type="ECO:0000313" key="5">
    <source>
        <dbReference type="Proteomes" id="UP001209878"/>
    </source>
</evidence>
<evidence type="ECO:0000256" key="1">
    <source>
        <dbReference type="PROSITE-ProRule" id="PRU00023"/>
    </source>
</evidence>
<feature type="compositionally biased region" description="Polar residues" evidence="2">
    <location>
        <begin position="1185"/>
        <end position="1196"/>
    </location>
</feature>
<feature type="compositionally biased region" description="Polar residues" evidence="2">
    <location>
        <begin position="938"/>
        <end position="948"/>
    </location>
</feature>
<dbReference type="Proteomes" id="UP001209878">
    <property type="component" value="Unassembled WGS sequence"/>
</dbReference>
<proteinExistence type="predicted"/>
<feature type="region of interest" description="Disordered" evidence="2">
    <location>
        <begin position="991"/>
        <end position="1050"/>
    </location>
</feature>
<dbReference type="GO" id="GO:0007094">
    <property type="term" value="P:mitotic spindle assembly checkpoint signaling"/>
    <property type="evidence" value="ECO:0007669"/>
    <property type="project" value="InterPro"/>
</dbReference>
<dbReference type="GO" id="GO:0045171">
    <property type="term" value="C:intercellular bridge"/>
    <property type="evidence" value="ECO:0007669"/>
    <property type="project" value="TreeGrafter"/>
</dbReference>
<dbReference type="InterPro" id="IPR039339">
    <property type="entry name" value="Tex14"/>
</dbReference>
<dbReference type="PROSITE" id="PS50297">
    <property type="entry name" value="ANK_REP_REGION"/>
    <property type="match status" value="2"/>
</dbReference>
<protein>
    <recommendedName>
        <fullName evidence="3">Protein kinase domain-containing protein</fullName>
    </recommendedName>
</protein>
<feature type="repeat" description="ANK" evidence="1">
    <location>
        <begin position="91"/>
        <end position="123"/>
    </location>
</feature>
<dbReference type="EMBL" id="JAODUO010000375">
    <property type="protein sequence ID" value="KAK2181878.1"/>
    <property type="molecule type" value="Genomic_DNA"/>
</dbReference>
<evidence type="ECO:0000256" key="2">
    <source>
        <dbReference type="SAM" id="MobiDB-lite"/>
    </source>
</evidence>
<dbReference type="GO" id="GO:0030496">
    <property type="term" value="C:midbody"/>
    <property type="evidence" value="ECO:0007669"/>
    <property type="project" value="TreeGrafter"/>
</dbReference>
<keyword evidence="5" id="KW-1185">Reference proteome</keyword>
<dbReference type="InterPro" id="IPR011009">
    <property type="entry name" value="Kinase-like_dom_sf"/>
</dbReference>
<feature type="compositionally biased region" description="Basic and acidic residues" evidence="2">
    <location>
        <begin position="519"/>
        <end position="528"/>
    </location>
</feature>
<feature type="compositionally biased region" description="Polar residues" evidence="2">
    <location>
        <begin position="716"/>
        <end position="725"/>
    </location>
</feature>
<evidence type="ECO:0000313" key="4">
    <source>
        <dbReference type="EMBL" id="KAK2181878.1"/>
    </source>
</evidence>
<dbReference type="PROSITE" id="PS50011">
    <property type="entry name" value="PROTEIN_KINASE_DOM"/>
    <property type="match status" value="1"/>
</dbReference>
<dbReference type="InterPro" id="IPR036770">
    <property type="entry name" value="Ankyrin_rpt-contain_sf"/>
</dbReference>
<dbReference type="GO" id="GO:0007140">
    <property type="term" value="P:male meiotic nuclear division"/>
    <property type="evidence" value="ECO:0007669"/>
    <property type="project" value="InterPro"/>
</dbReference>
<dbReference type="PANTHER" id="PTHR23060">
    <property type="entry name" value="TESTIS EXPRESSED GENE 14"/>
    <property type="match status" value="1"/>
</dbReference>
<dbReference type="Pfam" id="PF07714">
    <property type="entry name" value="PK_Tyr_Ser-Thr"/>
    <property type="match status" value="1"/>
</dbReference>
<dbReference type="GO" id="GO:0005524">
    <property type="term" value="F:ATP binding"/>
    <property type="evidence" value="ECO:0007669"/>
    <property type="project" value="InterPro"/>
</dbReference>
<feature type="compositionally biased region" description="Polar residues" evidence="2">
    <location>
        <begin position="747"/>
        <end position="762"/>
    </location>
</feature>
<feature type="region of interest" description="Disordered" evidence="2">
    <location>
        <begin position="519"/>
        <end position="607"/>
    </location>
</feature>
<feature type="compositionally biased region" description="Pro residues" evidence="2">
    <location>
        <begin position="1168"/>
        <end position="1178"/>
    </location>
</feature>
<dbReference type="InterPro" id="IPR002110">
    <property type="entry name" value="Ankyrin_rpt"/>
</dbReference>
<dbReference type="SUPFAM" id="SSF48403">
    <property type="entry name" value="Ankyrin repeat"/>
    <property type="match status" value="1"/>
</dbReference>
<name>A0AAD9L1Z0_RIDPI</name>
<dbReference type="InterPro" id="IPR001245">
    <property type="entry name" value="Ser-Thr/Tyr_kinase_cat_dom"/>
</dbReference>
<evidence type="ECO:0000259" key="3">
    <source>
        <dbReference type="PROSITE" id="PS50011"/>
    </source>
</evidence>
<dbReference type="PANTHER" id="PTHR23060:SF3">
    <property type="entry name" value="TESTIS EXPRESSED 14, INTERCELLULAR BRIDGE FORMING FACTOR"/>
    <property type="match status" value="1"/>
</dbReference>
<feature type="region of interest" description="Disordered" evidence="2">
    <location>
        <begin position="1141"/>
        <end position="1196"/>
    </location>
</feature>
<keyword evidence="1" id="KW-0040">ANK repeat</keyword>
<feature type="region of interest" description="Disordered" evidence="2">
    <location>
        <begin position="937"/>
        <end position="971"/>
    </location>
</feature>
<dbReference type="Pfam" id="PF12796">
    <property type="entry name" value="Ank_2"/>
    <property type="match status" value="1"/>
</dbReference>
<feature type="region of interest" description="Disordered" evidence="2">
    <location>
        <begin position="1520"/>
        <end position="1554"/>
    </location>
</feature>
<feature type="compositionally biased region" description="Basic and acidic residues" evidence="2">
    <location>
        <begin position="1038"/>
        <end position="1050"/>
    </location>
</feature>
<gene>
    <name evidence="4" type="ORF">NP493_370g01010</name>
</gene>
<dbReference type="GO" id="GO:0043063">
    <property type="term" value="P:intercellular bridge organization"/>
    <property type="evidence" value="ECO:0007669"/>
    <property type="project" value="InterPro"/>
</dbReference>
<feature type="compositionally biased region" description="Polar residues" evidence="2">
    <location>
        <begin position="957"/>
        <end position="967"/>
    </location>
</feature>
<dbReference type="SMART" id="SM00248">
    <property type="entry name" value="ANK"/>
    <property type="match status" value="3"/>
</dbReference>
<dbReference type="Gene3D" id="3.30.200.20">
    <property type="entry name" value="Phosphorylase Kinase, domain 1"/>
    <property type="match status" value="1"/>
</dbReference>
<organism evidence="4 5">
    <name type="scientific">Ridgeia piscesae</name>
    <name type="common">Tubeworm</name>
    <dbReference type="NCBI Taxonomy" id="27915"/>
    <lineage>
        <taxon>Eukaryota</taxon>
        <taxon>Metazoa</taxon>
        <taxon>Spiralia</taxon>
        <taxon>Lophotrochozoa</taxon>
        <taxon>Annelida</taxon>
        <taxon>Polychaeta</taxon>
        <taxon>Sedentaria</taxon>
        <taxon>Canalipalpata</taxon>
        <taxon>Sabellida</taxon>
        <taxon>Siboglinidae</taxon>
        <taxon>Ridgeia</taxon>
    </lineage>
</organism>
<feature type="compositionally biased region" description="Low complexity" evidence="2">
    <location>
        <begin position="581"/>
        <end position="599"/>
    </location>
</feature>
<dbReference type="Gene3D" id="1.25.40.20">
    <property type="entry name" value="Ankyrin repeat-containing domain"/>
    <property type="match status" value="1"/>
</dbReference>
<dbReference type="GO" id="GO:0008608">
    <property type="term" value="P:attachment of spindle microtubules to kinetochore"/>
    <property type="evidence" value="ECO:0007669"/>
    <property type="project" value="InterPro"/>
</dbReference>
<feature type="domain" description="Protein kinase" evidence="3">
    <location>
        <begin position="225"/>
        <end position="520"/>
    </location>
</feature>
<accession>A0AAD9L1Z0</accession>
<dbReference type="InterPro" id="IPR000719">
    <property type="entry name" value="Prot_kinase_dom"/>
</dbReference>
<dbReference type="GO" id="GO:0051306">
    <property type="term" value="P:mitotic sister chromatid separation"/>
    <property type="evidence" value="ECO:0007669"/>
    <property type="project" value="InterPro"/>
</dbReference>
<feature type="region of interest" description="Disordered" evidence="2">
    <location>
        <begin position="712"/>
        <end position="762"/>
    </location>
</feature>